<evidence type="ECO:0000256" key="1">
    <source>
        <dbReference type="ARBA" id="ARBA00023002"/>
    </source>
</evidence>
<keyword evidence="1" id="KW-0560">Oxidoreductase</keyword>
<dbReference type="Pfam" id="PF01243">
    <property type="entry name" value="PNPOx_N"/>
    <property type="match status" value="1"/>
</dbReference>
<keyword evidence="4" id="KW-1185">Reference proteome</keyword>
<dbReference type="InterPro" id="IPR011576">
    <property type="entry name" value="Pyridox_Oxase_N"/>
</dbReference>
<dbReference type="InterPro" id="IPR052019">
    <property type="entry name" value="F420H2_bilvrd_red/Heme_oxyg"/>
</dbReference>
<evidence type="ECO:0000259" key="2">
    <source>
        <dbReference type="Pfam" id="PF01243"/>
    </source>
</evidence>
<dbReference type="InterPro" id="IPR012349">
    <property type="entry name" value="Split_barrel_FMN-bd"/>
</dbReference>
<reference evidence="3" key="1">
    <citation type="submission" date="2020-12" db="EMBL/GenBank/DDBJ databases">
        <title>Antrihabitans popcorni sp. nov. and Antrihabitans auranticaus sp. nov., isolated from a larva cave.</title>
        <authorList>
            <person name="Lee S.D."/>
            <person name="Kim I.S."/>
        </authorList>
    </citation>
    <scope>NUCLEOTIDE SEQUENCE</scope>
    <source>
        <strain evidence="3">YC3-6</strain>
    </source>
</reference>
<feature type="domain" description="Pyridoxamine 5'-phosphate oxidase N-terminal" evidence="2">
    <location>
        <begin position="5"/>
        <end position="130"/>
    </location>
</feature>
<dbReference type="PANTHER" id="PTHR35176:SF2">
    <property type="entry name" value="F420H(2)-DEPENDENT REDUCTASE RV1155"/>
    <property type="match status" value="1"/>
</dbReference>
<comment type="caution">
    <text evidence="3">The sequence shown here is derived from an EMBL/GenBank/DDBJ whole genome shotgun (WGS) entry which is preliminary data.</text>
</comment>
<dbReference type="SUPFAM" id="SSF50475">
    <property type="entry name" value="FMN-binding split barrel"/>
    <property type="match status" value="1"/>
</dbReference>
<evidence type="ECO:0000313" key="3">
    <source>
        <dbReference type="EMBL" id="MBJ8338200.1"/>
    </source>
</evidence>
<dbReference type="RefSeq" id="WP_199702926.1">
    <property type="nucleotide sequence ID" value="NZ_JAEMNV010000002.1"/>
</dbReference>
<dbReference type="EMBL" id="JAEMNV010000002">
    <property type="protein sequence ID" value="MBJ8338200.1"/>
    <property type="molecule type" value="Genomic_DNA"/>
</dbReference>
<dbReference type="Gene3D" id="2.30.110.10">
    <property type="entry name" value="Electron Transport, Fmn-binding Protein, Chain A"/>
    <property type="match status" value="1"/>
</dbReference>
<proteinExistence type="predicted"/>
<dbReference type="GO" id="GO:0070967">
    <property type="term" value="F:coenzyme F420 binding"/>
    <property type="evidence" value="ECO:0007669"/>
    <property type="project" value="TreeGrafter"/>
</dbReference>
<dbReference type="NCBIfam" id="TIGR03668">
    <property type="entry name" value="Rv0121_F420"/>
    <property type="match status" value="1"/>
</dbReference>
<name>A0A934NN40_9NOCA</name>
<dbReference type="InterPro" id="IPR019967">
    <property type="entry name" value="F420-dep_enz_PPOX_Rv0121"/>
</dbReference>
<accession>A0A934NN40</accession>
<organism evidence="3 4">
    <name type="scientific">Antrihabitans stalagmiti</name>
    <dbReference type="NCBI Taxonomy" id="2799499"/>
    <lineage>
        <taxon>Bacteria</taxon>
        <taxon>Bacillati</taxon>
        <taxon>Actinomycetota</taxon>
        <taxon>Actinomycetes</taxon>
        <taxon>Mycobacteriales</taxon>
        <taxon>Nocardiaceae</taxon>
        <taxon>Antrihabitans</taxon>
    </lineage>
</organism>
<dbReference type="GO" id="GO:0016627">
    <property type="term" value="F:oxidoreductase activity, acting on the CH-CH group of donors"/>
    <property type="evidence" value="ECO:0007669"/>
    <property type="project" value="TreeGrafter"/>
</dbReference>
<gene>
    <name evidence="3" type="ORF">JGU71_04820</name>
</gene>
<evidence type="ECO:0000313" key="4">
    <source>
        <dbReference type="Proteomes" id="UP000655868"/>
    </source>
</evidence>
<sequence length="146" mass="16198">MDLETARQRFASARVARLATASDSGQPHLVPLVFAVRNDLGHGHTVCFAVDHKPKRSRQLRRLDNIAANPAVSLLVDHYADDWSTLWWVRVDGTATVLDAESDDGRSAIDALVAKYRQYDQVRPAGPVVVVRELTWHGWSAEVASD</sequence>
<dbReference type="Proteomes" id="UP000655868">
    <property type="component" value="Unassembled WGS sequence"/>
</dbReference>
<dbReference type="AlphaFoldDB" id="A0A934NN40"/>
<dbReference type="PANTHER" id="PTHR35176">
    <property type="entry name" value="HEME OXYGENASE HI_0854-RELATED"/>
    <property type="match status" value="1"/>
</dbReference>
<dbReference type="GO" id="GO:0005829">
    <property type="term" value="C:cytosol"/>
    <property type="evidence" value="ECO:0007669"/>
    <property type="project" value="TreeGrafter"/>
</dbReference>
<protein>
    <submittedName>
        <fullName evidence="3">TIGR03668 family PPOX class F420-dependent oxidoreductase</fullName>
    </submittedName>
</protein>